<dbReference type="SMART" id="SM01217">
    <property type="entry name" value="Fn3_like"/>
    <property type="match status" value="1"/>
</dbReference>
<keyword evidence="2 4" id="KW-0378">Hydrolase</keyword>
<evidence type="ECO:0000256" key="1">
    <source>
        <dbReference type="ARBA" id="ARBA00005336"/>
    </source>
</evidence>
<dbReference type="InterPro" id="IPR036962">
    <property type="entry name" value="Glyco_hydro_3_N_sf"/>
</dbReference>
<dbReference type="PRINTS" id="PR00133">
    <property type="entry name" value="GLHYDRLASE3"/>
</dbReference>
<accession>A0A9D1JZT7</accession>
<dbReference type="GO" id="GO:0005975">
    <property type="term" value="P:carbohydrate metabolic process"/>
    <property type="evidence" value="ECO:0007669"/>
    <property type="project" value="InterPro"/>
</dbReference>
<keyword evidence="4" id="KW-0326">Glycosidase</keyword>
<dbReference type="Gene3D" id="3.40.50.1700">
    <property type="entry name" value="Glycoside hydrolase family 3 C-terminal domain"/>
    <property type="match status" value="2"/>
</dbReference>
<protein>
    <submittedName>
        <fullName evidence="6">Glycoside hydrolase family 3 C-terminal domain-containing protein</fullName>
    </submittedName>
</protein>
<dbReference type="EMBL" id="DVJP01000048">
    <property type="protein sequence ID" value="HIS76596.1"/>
    <property type="molecule type" value="Genomic_DNA"/>
</dbReference>
<keyword evidence="3" id="KW-0119">Carbohydrate metabolism</keyword>
<dbReference type="InterPro" id="IPR019800">
    <property type="entry name" value="Glyco_hydro_3_AS"/>
</dbReference>
<dbReference type="PANTHER" id="PTHR42715">
    <property type="entry name" value="BETA-GLUCOSIDASE"/>
    <property type="match status" value="1"/>
</dbReference>
<dbReference type="InterPro" id="IPR017853">
    <property type="entry name" value="GH"/>
</dbReference>
<dbReference type="Proteomes" id="UP000824002">
    <property type="component" value="Unassembled WGS sequence"/>
</dbReference>
<dbReference type="AlphaFoldDB" id="A0A9D1JZT7"/>
<evidence type="ECO:0000313" key="7">
    <source>
        <dbReference type="Proteomes" id="UP000824002"/>
    </source>
</evidence>
<name>A0A9D1JZT7_9FIRM</name>
<dbReference type="PANTHER" id="PTHR42715:SF10">
    <property type="entry name" value="BETA-GLUCOSIDASE"/>
    <property type="match status" value="1"/>
</dbReference>
<evidence type="ECO:0000256" key="4">
    <source>
        <dbReference type="RuleBase" id="RU361161"/>
    </source>
</evidence>
<reference evidence="6" key="1">
    <citation type="submission" date="2020-10" db="EMBL/GenBank/DDBJ databases">
        <authorList>
            <person name="Gilroy R."/>
        </authorList>
    </citation>
    <scope>NUCLEOTIDE SEQUENCE</scope>
    <source>
        <strain evidence="6">CHK199-13235</strain>
    </source>
</reference>
<evidence type="ECO:0000259" key="5">
    <source>
        <dbReference type="SMART" id="SM01217"/>
    </source>
</evidence>
<dbReference type="InterPro" id="IPR036881">
    <property type="entry name" value="Glyco_hydro_3_C_sf"/>
</dbReference>
<sequence>MRLGEKIAVTSGKTFWRTKEMKRYGIPELLLCDGPHGLRKQTRKNDMLGIGPSSPATCFPAEVSLACSWDAGLLARVGGAIAEEAASFGVSVVLGPGVNLKRNPLCGRNFEYFSEDPYLSGKLASSFILAMQEKGVGASLKHFACNNQEYKRFNSDSLVDQRTLRELYLLPFEMAVKEGKPATVMCAYNKLNGVHCSDNAWLLSQVLREEWGFEGLVVTDWAALNHRIEAFRAGCDLIMPGGSAYMEREALKAAKRGDLPEKVIDRSVSRLFRLAEWTSRREHPPQKADWKAHHALAVQAAQEGAVLLKNDGILPLKPGTKTAVLGHMAREMRYQGAGSSHINPVKLVHPLDALECHSFASGYLANGETTPELLAEAEKLAREADAAVIFAGLPDSRESESFDREDMEMPEGHCRLIERAAAANPNTVVVLFSGSAVETPWADQVKAILYMGLPGQGGGEAAANLLYGRANPCGKLTESWPCRYEDCPSAGFYGQKDAEYREGLYMGYRYYDKAGVKVRWPFGYGLSYTRFGYSHLEAGEEQVTAIVTNLGDRPGGEVAQLYLFPPEGGLHRPVRELKGFQKVYLKPGESRKLVFPLNRRSFALWDGEWKVPGGVYTVTVGGGGPNALSASIRVAGEAVSAPEWQPGSWYERPSGQPPKEDWERMLGRKHGEESLNKGQFTMDHTVLEMKESSAFMGWVYRLMELFLIRGDSKSAQAKMAFVSTVDSPLRVMQQLSGIRGGLFRCLLAMANGHVFRGIRELFRF</sequence>
<dbReference type="InterPro" id="IPR013783">
    <property type="entry name" value="Ig-like_fold"/>
</dbReference>
<organism evidence="6 7">
    <name type="scientific">Candidatus Merdivicinus excrementipullorum</name>
    <dbReference type="NCBI Taxonomy" id="2840867"/>
    <lineage>
        <taxon>Bacteria</taxon>
        <taxon>Bacillati</taxon>
        <taxon>Bacillota</taxon>
        <taxon>Clostridia</taxon>
        <taxon>Eubacteriales</taxon>
        <taxon>Oscillospiraceae</taxon>
        <taxon>Oscillospiraceae incertae sedis</taxon>
        <taxon>Candidatus Merdivicinus</taxon>
    </lineage>
</organism>
<evidence type="ECO:0000256" key="3">
    <source>
        <dbReference type="ARBA" id="ARBA00023277"/>
    </source>
</evidence>
<dbReference type="GO" id="GO:0004553">
    <property type="term" value="F:hydrolase activity, hydrolyzing O-glycosyl compounds"/>
    <property type="evidence" value="ECO:0007669"/>
    <property type="project" value="InterPro"/>
</dbReference>
<dbReference type="InterPro" id="IPR001764">
    <property type="entry name" value="Glyco_hydro_3_N"/>
</dbReference>
<dbReference type="Pfam" id="PF14310">
    <property type="entry name" value="Fn3-like"/>
    <property type="match status" value="1"/>
</dbReference>
<dbReference type="InterPro" id="IPR002772">
    <property type="entry name" value="Glyco_hydro_3_C"/>
</dbReference>
<dbReference type="Gene3D" id="2.60.40.10">
    <property type="entry name" value="Immunoglobulins"/>
    <property type="match status" value="1"/>
</dbReference>
<evidence type="ECO:0000256" key="2">
    <source>
        <dbReference type="ARBA" id="ARBA00022801"/>
    </source>
</evidence>
<dbReference type="Pfam" id="PF01915">
    <property type="entry name" value="Glyco_hydro_3_C"/>
    <property type="match status" value="1"/>
</dbReference>
<dbReference type="PROSITE" id="PS00775">
    <property type="entry name" value="GLYCOSYL_HYDROL_F3"/>
    <property type="match status" value="1"/>
</dbReference>
<comment type="caution">
    <text evidence="6">The sequence shown here is derived from an EMBL/GenBank/DDBJ whole genome shotgun (WGS) entry which is preliminary data.</text>
</comment>
<feature type="domain" description="Fibronectin type III-like" evidence="5">
    <location>
        <begin position="557"/>
        <end position="624"/>
    </location>
</feature>
<dbReference type="InterPro" id="IPR026891">
    <property type="entry name" value="Fn3-like"/>
</dbReference>
<gene>
    <name evidence="6" type="ORF">IAB51_07275</name>
</gene>
<dbReference type="SUPFAM" id="SSF52279">
    <property type="entry name" value="Beta-D-glucan exohydrolase, C-terminal domain"/>
    <property type="match status" value="1"/>
</dbReference>
<dbReference type="Pfam" id="PF00933">
    <property type="entry name" value="Glyco_hydro_3"/>
    <property type="match status" value="1"/>
</dbReference>
<proteinExistence type="inferred from homology"/>
<reference evidence="6" key="2">
    <citation type="journal article" date="2021" name="PeerJ">
        <title>Extensive microbial diversity within the chicken gut microbiome revealed by metagenomics and culture.</title>
        <authorList>
            <person name="Gilroy R."/>
            <person name="Ravi A."/>
            <person name="Getino M."/>
            <person name="Pursley I."/>
            <person name="Horton D.L."/>
            <person name="Alikhan N.F."/>
            <person name="Baker D."/>
            <person name="Gharbi K."/>
            <person name="Hall N."/>
            <person name="Watson M."/>
            <person name="Adriaenssens E.M."/>
            <person name="Foster-Nyarko E."/>
            <person name="Jarju S."/>
            <person name="Secka A."/>
            <person name="Antonio M."/>
            <person name="Oren A."/>
            <person name="Chaudhuri R.R."/>
            <person name="La Ragione R."/>
            <person name="Hildebrand F."/>
            <person name="Pallen M.J."/>
        </authorList>
    </citation>
    <scope>NUCLEOTIDE SEQUENCE</scope>
    <source>
        <strain evidence="6">CHK199-13235</strain>
    </source>
</reference>
<dbReference type="InterPro" id="IPR050288">
    <property type="entry name" value="Cellulose_deg_GH3"/>
</dbReference>
<dbReference type="Gene3D" id="3.20.20.300">
    <property type="entry name" value="Glycoside hydrolase, family 3, N-terminal domain"/>
    <property type="match status" value="2"/>
</dbReference>
<comment type="similarity">
    <text evidence="1 4">Belongs to the glycosyl hydrolase 3 family.</text>
</comment>
<evidence type="ECO:0000313" key="6">
    <source>
        <dbReference type="EMBL" id="HIS76596.1"/>
    </source>
</evidence>
<dbReference type="SUPFAM" id="SSF51445">
    <property type="entry name" value="(Trans)glycosidases"/>
    <property type="match status" value="1"/>
</dbReference>